<dbReference type="GO" id="GO:0005874">
    <property type="term" value="C:microtubule"/>
    <property type="evidence" value="ECO:0007669"/>
    <property type="project" value="UniProtKB-KW"/>
</dbReference>
<evidence type="ECO:0000256" key="16">
    <source>
        <dbReference type="ARBA" id="ARBA00030569"/>
    </source>
</evidence>
<comment type="subcellular location">
    <subcellularLocation>
        <location evidence="3">Chromosome</location>
        <location evidence="3">Centromere</location>
        <location evidence="3">Kinetochore</location>
    </subcellularLocation>
    <subcellularLocation>
        <location evidence="2">Cytoplasm</location>
        <location evidence="2">Cytoskeleton</location>
        <location evidence="2">Spindle</location>
    </subcellularLocation>
    <subcellularLocation>
        <location evidence="1">Nucleus</location>
    </subcellularLocation>
</comment>
<dbReference type="Pfam" id="PF08650">
    <property type="entry name" value="DASH_Dad4"/>
    <property type="match status" value="1"/>
</dbReference>
<evidence type="ECO:0000256" key="3">
    <source>
        <dbReference type="ARBA" id="ARBA00004629"/>
    </source>
</evidence>
<dbReference type="OrthoDB" id="5516652at2759"/>
<evidence type="ECO:0000256" key="8">
    <source>
        <dbReference type="ARBA" id="ARBA00022618"/>
    </source>
</evidence>
<evidence type="ECO:0000256" key="7">
    <source>
        <dbReference type="ARBA" id="ARBA00022490"/>
    </source>
</evidence>
<dbReference type="AlphaFoldDB" id="A0A2S6BVH2"/>
<evidence type="ECO:0000313" key="19">
    <source>
        <dbReference type="Proteomes" id="UP000237631"/>
    </source>
</evidence>
<sequence length="130" mass="14846">MMRVSPNRVHASGVAVDPFRQPPRGKQTRQLHTPEKDTRTQSEPLLPWALQPLALQGTMESPHEHQQSLLLTRIITNVEKLNEAIMVLNKSLQEINIQNMNVELVAQMFKNYQSNVLFHLEATDSLKEPS</sequence>
<keyword evidence="6" id="KW-0158">Chromosome</keyword>
<dbReference type="GO" id="GO:0042729">
    <property type="term" value="C:DASH complex"/>
    <property type="evidence" value="ECO:0007669"/>
    <property type="project" value="InterPro"/>
</dbReference>
<dbReference type="PANTHER" id="PTHR28222:SF1">
    <property type="entry name" value="DASH COMPLEX SUBUNIT DAD4"/>
    <property type="match status" value="1"/>
</dbReference>
<accession>A0A2S6BVH2</accession>
<evidence type="ECO:0000256" key="9">
    <source>
        <dbReference type="ARBA" id="ARBA00022701"/>
    </source>
</evidence>
<evidence type="ECO:0000256" key="11">
    <source>
        <dbReference type="ARBA" id="ARBA00022838"/>
    </source>
</evidence>
<keyword evidence="8" id="KW-0132">Cell division</keyword>
<reference evidence="19" key="1">
    <citation type="journal article" date="2017" name="bioRxiv">
        <title>Conservation of a gene cluster reveals novel cercosporin biosynthetic mechanisms and extends production to the genus Colletotrichum.</title>
        <authorList>
            <person name="de Jonge R."/>
            <person name="Ebert M.K."/>
            <person name="Huitt-Roehl C.R."/>
            <person name="Pal P."/>
            <person name="Suttle J.C."/>
            <person name="Spanner R.E."/>
            <person name="Neubauer J.D."/>
            <person name="Jurick W.M.II."/>
            <person name="Stott K.A."/>
            <person name="Secor G.A."/>
            <person name="Thomma B.P.H.J."/>
            <person name="Van de Peer Y."/>
            <person name="Townsend C.A."/>
            <person name="Bolton M.D."/>
        </authorList>
    </citation>
    <scope>NUCLEOTIDE SEQUENCE [LARGE SCALE GENOMIC DNA]</scope>
    <source>
        <strain evidence="19">CBS538.71</strain>
    </source>
</reference>
<keyword evidence="15" id="KW-0137">Centromere</keyword>
<keyword evidence="12" id="KW-0206">Cytoskeleton</keyword>
<evidence type="ECO:0000256" key="1">
    <source>
        <dbReference type="ARBA" id="ARBA00004123"/>
    </source>
</evidence>
<protein>
    <recommendedName>
        <fullName evidence="5">DASH complex subunit DAD4</fullName>
    </recommendedName>
    <alternativeName>
        <fullName evidence="16">Outer kinetochore protein DAD4</fullName>
    </alternativeName>
</protein>
<evidence type="ECO:0000313" key="18">
    <source>
        <dbReference type="EMBL" id="PPJ51472.1"/>
    </source>
</evidence>
<organism evidence="18 19">
    <name type="scientific">Cercospora berteroae</name>
    <dbReference type="NCBI Taxonomy" id="357750"/>
    <lineage>
        <taxon>Eukaryota</taxon>
        <taxon>Fungi</taxon>
        <taxon>Dikarya</taxon>
        <taxon>Ascomycota</taxon>
        <taxon>Pezizomycotina</taxon>
        <taxon>Dothideomycetes</taxon>
        <taxon>Dothideomycetidae</taxon>
        <taxon>Mycosphaerellales</taxon>
        <taxon>Mycosphaerellaceae</taxon>
        <taxon>Cercospora</taxon>
    </lineage>
</organism>
<evidence type="ECO:0000256" key="15">
    <source>
        <dbReference type="ARBA" id="ARBA00023328"/>
    </source>
</evidence>
<keyword evidence="19" id="KW-1185">Reference proteome</keyword>
<keyword evidence="11" id="KW-0995">Kinetochore</keyword>
<dbReference type="GO" id="GO:0008608">
    <property type="term" value="P:attachment of spindle microtubules to kinetochore"/>
    <property type="evidence" value="ECO:0007669"/>
    <property type="project" value="InterPro"/>
</dbReference>
<evidence type="ECO:0000256" key="17">
    <source>
        <dbReference type="SAM" id="MobiDB-lite"/>
    </source>
</evidence>
<dbReference type="STRING" id="357750.A0A2S6BVH2"/>
<keyword evidence="10" id="KW-0498">Mitosis</keyword>
<evidence type="ECO:0000256" key="5">
    <source>
        <dbReference type="ARBA" id="ARBA00020259"/>
    </source>
</evidence>
<evidence type="ECO:0000256" key="13">
    <source>
        <dbReference type="ARBA" id="ARBA00023242"/>
    </source>
</evidence>
<evidence type="ECO:0000256" key="4">
    <source>
        <dbReference type="ARBA" id="ARBA00009754"/>
    </source>
</evidence>
<dbReference type="GO" id="GO:0072686">
    <property type="term" value="C:mitotic spindle"/>
    <property type="evidence" value="ECO:0007669"/>
    <property type="project" value="InterPro"/>
</dbReference>
<keyword evidence="14" id="KW-0131">Cell cycle</keyword>
<dbReference type="InterPro" id="IPR013959">
    <property type="entry name" value="DASH_Dad4"/>
</dbReference>
<dbReference type="PANTHER" id="PTHR28222">
    <property type="entry name" value="DASH COMPLEX SUBUNIT DAD4"/>
    <property type="match status" value="1"/>
</dbReference>
<comment type="caution">
    <text evidence="18">The sequence shown here is derived from an EMBL/GenBank/DDBJ whole genome shotgun (WGS) entry which is preliminary data.</text>
</comment>
<evidence type="ECO:0000256" key="10">
    <source>
        <dbReference type="ARBA" id="ARBA00022776"/>
    </source>
</evidence>
<comment type="similarity">
    <text evidence="4">Belongs to the DASH complex DAD4 family.</text>
</comment>
<evidence type="ECO:0000256" key="14">
    <source>
        <dbReference type="ARBA" id="ARBA00023306"/>
    </source>
</evidence>
<dbReference type="Proteomes" id="UP000237631">
    <property type="component" value="Unassembled WGS sequence"/>
</dbReference>
<evidence type="ECO:0000256" key="12">
    <source>
        <dbReference type="ARBA" id="ARBA00023212"/>
    </source>
</evidence>
<dbReference type="GO" id="GO:0051301">
    <property type="term" value="P:cell division"/>
    <property type="evidence" value="ECO:0007669"/>
    <property type="project" value="UniProtKB-KW"/>
</dbReference>
<proteinExistence type="inferred from homology"/>
<evidence type="ECO:0000256" key="2">
    <source>
        <dbReference type="ARBA" id="ARBA00004186"/>
    </source>
</evidence>
<keyword evidence="7" id="KW-0963">Cytoplasm</keyword>
<evidence type="ECO:0000256" key="6">
    <source>
        <dbReference type="ARBA" id="ARBA00022454"/>
    </source>
</evidence>
<keyword evidence="13" id="KW-0539">Nucleus</keyword>
<name>A0A2S6BVH2_9PEZI</name>
<keyword evidence="9" id="KW-0493">Microtubule</keyword>
<feature type="region of interest" description="Disordered" evidence="17">
    <location>
        <begin position="1"/>
        <end position="45"/>
    </location>
</feature>
<dbReference type="EMBL" id="PNEN01001752">
    <property type="protein sequence ID" value="PPJ51472.1"/>
    <property type="molecule type" value="Genomic_DNA"/>
</dbReference>
<gene>
    <name evidence="18" type="ORF">CBER1_09232</name>
</gene>